<feature type="non-terminal residue" evidence="1">
    <location>
        <position position="1"/>
    </location>
</feature>
<name>A0ABV0UB03_9TELE</name>
<keyword evidence="2" id="KW-1185">Reference proteome</keyword>
<gene>
    <name evidence="1" type="ORF">ILYODFUR_035439</name>
</gene>
<sequence length="86" mass="9919">RWLAPSVKPTTQWWGAEGFRDSRLEYRLKTTFLLQKCLRDHPMLHHLPLPLRLKCPTLLGLWGTTHIVIWPTTTTDWEGAKAATVG</sequence>
<evidence type="ECO:0000313" key="2">
    <source>
        <dbReference type="Proteomes" id="UP001482620"/>
    </source>
</evidence>
<dbReference type="Proteomes" id="UP001482620">
    <property type="component" value="Unassembled WGS sequence"/>
</dbReference>
<reference evidence="1 2" key="1">
    <citation type="submission" date="2021-06" db="EMBL/GenBank/DDBJ databases">
        <authorList>
            <person name="Palmer J.M."/>
        </authorList>
    </citation>
    <scope>NUCLEOTIDE SEQUENCE [LARGE SCALE GENOMIC DNA]</scope>
    <source>
        <strain evidence="2">if_2019</strain>
        <tissue evidence="1">Muscle</tissue>
    </source>
</reference>
<dbReference type="EMBL" id="JAHRIQ010064678">
    <property type="protein sequence ID" value="MEQ2242389.1"/>
    <property type="molecule type" value="Genomic_DNA"/>
</dbReference>
<accession>A0ABV0UB03</accession>
<evidence type="ECO:0000313" key="1">
    <source>
        <dbReference type="EMBL" id="MEQ2242389.1"/>
    </source>
</evidence>
<proteinExistence type="predicted"/>
<protein>
    <submittedName>
        <fullName evidence="1">Uncharacterized protein</fullName>
    </submittedName>
</protein>
<comment type="caution">
    <text evidence="1">The sequence shown here is derived from an EMBL/GenBank/DDBJ whole genome shotgun (WGS) entry which is preliminary data.</text>
</comment>
<organism evidence="1 2">
    <name type="scientific">Ilyodon furcidens</name>
    <name type="common">goldbreast splitfin</name>
    <dbReference type="NCBI Taxonomy" id="33524"/>
    <lineage>
        <taxon>Eukaryota</taxon>
        <taxon>Metazoa</taxon>
        <taxon>Chordata</taxon>
        <taxon>Craniata</taxon>
        <taxon>Vertebrata</taxon>
        <taxon>Euteleostomi</taxon>
        <taxon>Actinopterygii</taxon>
        <taxon>Neopterygii</taxon>
        <taxon>Teleostei</taxon>
        <taxon>Neoteleostei</taxon>
        <taxon>Acanthomorphata</taxon>
        <taxon>Ovalentaria</taxon>
        <taxon>Atherinomorphae</taxon>
        <taxon>Cyprinodontiformes</taxon>
        <taxon>Goodeidae</taxon>
        <taxon>Ilyodon</taxon>
    </lineage>
</organism>